<evidence type="ECO:0000313" key="3">
    <source>
        <dbReference type="Proteomes" id="UP000284057"/>
    </source>
</evidence>
<dbReference type="EMBL" id="QUAL01000337">
    <property type="protein sequence ID" value="RIQ14536.1"/>
    <property type="molecule type" value="Genomic_DNA"/>
</dbReference>
<feature type="region of interest" description="Disordered" evidence="1">
    <location>
        <begin position="59"/>
        <end position="84"/>
    </location>
</feature>
<feature type="compositionally biased region" description="Low complexity" evidence="1">
    <location>
        <begin position="15"/>
        <end position="32"/>
    </location>
</feature>
<feature type="region of interest" description="Disordered" evidence="1">
    <location>
        <begin position="1"/>
        <end position="39"/>
    </location>
</feature>
<keyword evidence="3" id="KW-1185">Reference proteome</keyword>
<organism evidence="2 3">
    <name type="scientific">Jiangella rhizosphaerae</name>
    <dbReference type="NCBI Taxonomy" id="2293569"/>
    <lineage>
        <taxon>Bacteria</taxon>
        <taxon>Bacillati</taxon>
        <taxon>Actinomycetota</taxon>
        <taxon>Actinomycetes</taxon>
        <taxon>Jiangellales</taxon>
        <taxon>Jiangellaceae</taxon>
        <taxon>Jiangella</taxon>
    </lineage>
</organism>
<evidence type="ECO:0000313" key="2">
    <source>
        <dbReference type="EMBL" id="RIQ14536.1"/>
    </source>
</evidence>
<comment type="caution">
    <text evidence="2">The sequence shown here is derived from an EMBL/GenBank/DDBJ whole genome shotgun (WGS) entry which is preliminary data.</text>
</comment>
<feature type="compositionally biased region" description="Basic and acidic residues" evidence="1">
    <location>
        <begin position="72"/>
        <end position="81"/>
    </location>
</feature>
<reference evidence="2 3" key="1">
    <citation type="submission" date="2018-09" db="EMBL/GenBank/DDBJ databases">
        <title>Isolation, diversity and antifungal activity of actinobacteria from wheat.</title>
        <authorList>
            <person name="Han C."/>
        </authorList>
    </citation>
    <scope>NUCLEOTIDE SEQUENCE [LARGE SCALE GENOMIC DNA]</scope>
    <source>
        <strain evidence="2 3">NEAU-YY265</strain>
    </source>
</reference>
<dbReference type="Proteomes" id="UP000284057">
    <property type="component" value="Unassembled WGS sequence"/>
</dbReference>
<accession>A0A418KJI9</accession>
<evidence type="ECO:0000256" key="1">
    <source>
        <dbReference type="SAM" id="MobiDB-lite"/>
    </source>
</evidence>
<proteinExistence type="predicted"/>
<protein>
    <submittedName>
        <fullName evidence="2">Uncharacterized protein</fullName>
    </submittedName>
</protein>
<dbReference type="AlphaFoldDB" id="A0A418KJI9"/>
<dbReference type="OrthoDB" id="5190225at2"/>
<name>A0A418KJI9_9ACTN</name>
<gene>
    <name evidence="2" type="ORF">DY240_24385</name>
</gene>
<sequence>MAAAVAAGATWLPGPAQVAAPAASSTATQPPETVEEELTPEAQATLERLAPAMRILTEQQRPEDELPPGVSEHSRQKDPHTRYAGSTSRYLGQFEDMSFWVVISQDGLLCALESDADGIVGAVCDELYAGYTVDRHMFGGSTGPGVGREWMAWLVPDDYVLTPEETAAWTFPSPNLAVTYVDEIPTSDPRWAEPSP</sequence>